<sequence length="134" mass="14619">MGDPFGAPAGFDFMITVVPIIIVIGFAVVIGGIIFSGVKHAKNASSPQESTFAKIVAKRMDVRHHTNHHNHGNDGIGHMSSSSRTYYYITLEFENGTRREFLDVKNIYGLVAEGDSGYAATKGEWIVAFERSIG</sequence>
<keyword evidence="1" id="KW-1133">Transmembrane helix</keyword>
<feature type="transmembrane region" description="Helical" evidence="1">
    <location>
        <begin position="13"/>
        <end position="35"/>
    </location>
</feature>
<evidence type="ECO:0008006" key="4">
    <source>
        <dbReference type="Google" id="ProtNLM"/>
    </source>
</evidence>
<evidence type="ECO:0000313" key="2">
    <source>
        <dbReference type="EMBL" id="GBG10797.1"/>
    </source>
</evidence>
<keyword evidence="1" id="KW-0472">Membrane</keyword>
<dbReference type="Proteomes" id="UP000245202">
    <property type="component" value="Unassembled WGS sequence"/>
</dbReference>
<gene>
    <name evidence="2" type="ORF">PAT3040_05561</name>
</gene>
<dbReference type="AlphaFoldDB" id="A0A2R5EW62"/>
<keyword evidence="3" id="KW-1185">Reference proteome</keyword>
<protein>
    <recommendedName>
        <fullName evidence="4">DUF2500 domain-containing protein</fullName>
    </recommendedName>
</protein>
<reference evidence="2 3" key="1">
    <citation type="submission" date="2017-08" db="EMBL/GenBank/DDBJ databases">
        <title>Substantial Increase in Enzyme Production by Combined Drug-Resistance Mutations in Paenibacillus agaridevorans.</title>
        <authorList>
            <person name="Tanaka Y."/>
            <person name="Funane K."/>
            <person name="Hosaka T."/>
            <person name="Shiwa Y."/>
            <person name="Fujita N."/>
            <person name="Miyazaki T."/>
            <person name="Yoshikawa H."/>
            <person name="Murakami K."/>
            <person name="Kasahara K."/>
            <person name="Inaoka T."/>
            <person name="Hiraga Y."/>
            <person name="Ochi K."/>
        </authorList>
    </citation>
    <scope>NUCLEOTIDE SEQUENCE [LARGE SCALE GENOMIC DNA]</scope>
    <source>
        <strain evidence="2 3">T-3040</strain>
    </source>
</reference>
<evidence type="ECO:0000256" key="1">
    <source>
        <dbReference type="SAM" id="Phobius"/>
    </source>
</evidence>
<dbReference type="RefSeq" id="WP_087569725.1">
    <property type="nucleotide sequence ID" value="NZ_BDQX01000356.1"/>
</dbReference>
<dbReference type="InterPro" id="IPR019635">
    <property type="entry name" value="DUF2500"/>
</dbReference>
<dbReference type="Gene3D" id="2.40.50.660">
    <property type="match status" value="1"/>
</dbReference>
<organism evidence="2 3">
    <name type="scientific">Paenibacillus agaridevorans</name>
    <dbReference type="NCBI Taxonomy" id="171404"/>
    <lineage>
        <taxon>Bacteria</taxon>
        <taxon>Bacillati</taxon>
        <taxon>Bacillota</taxon>
        <taxon>Bacilli</taxon>
        <taxon>Bacillales</taxon>
        <taxon>Paenibacillaceae</taxon>
        <taxon>Paenibacillus</taxon>
    </lineage>
</organism>
<keyword evidence="1" id="KW-0812">Transmembrane</keyword>
<dbReference type="Pfam" id="PF10694">
    <property type="entry name" value="DUF2500"/>
    <property type="match status" value="1"/>
</dbReference>
<comment type="caution">
    <text evidence="2">The sequence shown here is derived from an EMBL/GenBank/DDBJ whole genome shotgun (WGS) entry which is preliminary data.</text>
</comment>
<proteinExistence type="predicted"/>
<name>A0A2R5EW62_9BACL</name>
<dbReference type="EMBL" id="BDQX01000356">
    <property type="protein sequence ID" value="GBG10797.1"/>
    <property type="molecule type" value="Genomic_DNA"/>
</dbReference>
<evidence type="ECO:0000313" key="3">
    <source>
        <dbReference type="Proteomes" id="UP000245202"/>
    </source>
</evidence>
<accession>A0A2R5EW62</accession>